<evidence type="ECO:0000256" key="17">
    <source>
        <dbReference type="ARBA" id="ARBA00023180"/>
    </source>
</evidence>
<feature type="compositionally biased region" description="Basic and acidic residues" evidence="20">
    <location>
        <begin position="84"/>
        <end position="97"/>
    </location>
</feature>
<dbReference type="InterPro" id="IPR035992">
    <property type="entry name" value="Ricin_B-like_lectins"/>
</dbReference>
<keyword evidence="17" id="KW-0325">Glycoprotein</keyword>
<dbReference type="Gene3D" id="2.80.10.50">
    <property type="match status" value="1"/>
</dbReference>
<dbReference type="GO" id="GO:0000139">
    <property type="term" value="C:Golgi membrane"/>
    <property type="evidence" value="ECO:0007669"/>
    <property type="project" value="UniProtKB-SubCell"/>
</dbReference>
<dbReference type="GO" id="GO:0015012">
    <property type="term" value="P:heparan sulfate proteoglycan biosynthetic process"/>
    <property type="evidence" value="ECO:0007669"/>
    <property type="project" value="TreeGrafter"/>
</dbReference>
<dbReference type="PANTHER" id="PTHR46025">
    <property type="entry name" value="XYLOSYLTRANSFERASE OXT"/>
    <property type="match status" value="1"/>
</dbReference>
<name>A0A9W7L9C9_9STRA</name>
<dbReference type="AlphaFoldDB" id="A0A9W7L9C9"/>
<evidence type="ECO:0000256" key="7">
    <source>
        <dbReference type="ARBA" id="ARBA00022676"/>
    </source>
</evidence>
<reference evidence="23" key="1">
    <citation type="journal article" date="2023" name="Commun. Biol.">
        <title>Genome analysis of Parmales, the sister group of diatoms, reveals the evolutionary specialization of diatoms from phago-mixotrophs to photoautotrophs.</title>
        <authorList>
            <person name="Ban H."/>
            <person name="Sato S."/>
            <person name="Yoshikawa S."/>
            <person name="Yamada K."/>
            <person name="Nakamura Y."/>
            <person name="Ichinomiya M."/>
            <person name="Sato N."/>
            <person name="Blanc-Mathieu R."/>
            <person name="Endo H."/>
            <person name="Kuwata A."/>
            <person name="Ogata H."/>
        </authorList>
    </citation>
    <scope>NUCLEOTIDE SEQUENCE [LARGE SCALE GENOMIC DNA]</scope>
</reference>
<proteinExistence type="inferred from homology"/>
<organism evidence="22 23">
    <name type="scientific">Triparma columacea</name>
    <dbReference type="NCBI Taxonomy" id="722753"/>
    <lineage>
        <taxon>Eukaryota</taxon>
        <taxon>Sar</taxon>
        <taxon>Stramenopiles</taxon>
        <taxon>Ochrophyta</taxon>
        <taxon>Bolidophyceae</taxon>
        <taxon>Parmales</taxon>
        <taxon>Triparmaceae</taxon>
        <taxon>Triparma</taxon>
    </lineage>
</organism>
<dbReference type="GO" id="GO:0050650">
    <property type="term" value="P:chondroitin sulfate proteoglycan biosynthetic process"/>
    <property type="evidence" value="ECO:0007669"/>
    <property type="project" value="TreeGrafter"/>
</dbReference>
<accession>A0A9W7L9C9</accession>
<keyword evidence="11" id="KW-0256">Endoplasmic reticulum</keyword>
<keyword evidence="15" id="KW-0472">Membrane</keyword>
<comment type="similarity">
    <text evidence="5">Belongs to the glycosyltransferase 14 family. XylT subfamily.</text>
</comment>
<keyword evidence="13" id="KW-1133">Transmembrane helix</keyword>
<dbReference type="GO" id="GO:0030158">
    <property type="term" value="F:protein xylosyltransferase activity"/>
    <property type="evidence" value="ECO:0007669"/>
    <property type="project" value="UniProtKB-EC"/>
</dbReference>
<feature type="signal peptide" evidence="21">
    <location>
        <begin position="1"/>
        <end position="24"/>
    </location>
</feature>
<evidence type="ECO:0000256" key="16">
    <source>
        <dbReference type="ARBA" id="ARBA00023157"/>
    </source>
</evidence>
<evidence type="ECO:0000256" key="2">
    <source>
        <dbReference type="ARBA" id="ARBA00004648"/>
    </source>
</evidence>
<comment type="pathway">
    <text evidence="4">Glycan metabolism; heparan sulfate biosynthesis.</text>
</comment>
<keyword evidence="23" id="KW-1185">Reference proteome</keyword>
<dbReference type="OrthoDB" id="2019572at2759"/>
<dbReference type="EMBL" id="BRYA01000151">
    <property type="protein sequence ID" value="GMI41456.1"/>
    <property type="molecule type" value="Genomic_DNA"/>
</dbReference>
<evidence type="ECO:0000256" key="6">
    <source>
        <dbReference type="ARBA" id="ARBA00011972"/>
    </source>
</evidence>
<feature type="chain" id="PRO_5040785110" description="protein xylosyltransferase" evidence="21">
    <location>
        <begin position="25"/>
        <end position="763"/>
    </location>
</feature>
<evidence type="ECO:0000256" key="5">
    <source>
        <dbReference type="ARBA" id="ARBA00010195"/>
    </source>
</evidence>
<evidence type="ECO:0000256" key="3">
    <source>
        <dbReference type="ARBA" id="ARBA00004840"/>
    </source>
</evidence>
<evidence type="ECO:0000256" key="10">
    <source>
        <dbReference type="ARBA" id="ARBA00022723"/>
    </source>
</evidence>
<evidence type="ECO:0000256" key="12">
    <source>
        <dbReference type="ARBA" id="ARBA00022968"/>
    </source>
</evidence>
<keyword evidence="10" id="KW-0479">Metal-binding</keyword>
<feature type="region of interest" description="Disordered" evidence="20">
    <location>
        <begin position="36"/>
        <end position="106"/>
    </location>
</feature>
<keyword evidence="12" id="KW-0735">Signal-anchor</keyword>
<dbReference type="EC" id="2.4.2.26" evidence="6"/>
<keyword evidence="8" id="KW-0808">Transferase</keyword>
<dbReference type="InterPro" id="IPR003406">
    <property type="entry name" value="Glyco_trans_14"/>
</dbReference>
<dbReference type="PANTHER" id="PTHR46025:SF3">
    <property type="entry name" value="XYLOSYLTRANSFERASE OXT"/>
    <property type="match status" value="1"/>
</dbReference>
<dbReference type="SUPFAM" id="SSF50370">
    <property type="entry name" value="Ricin B-like lectins"/>
    <property type="match status" value="1"/>
</dbReference>
<protein>
    <recommendedName>
        <fullName evidence="6">protein xylosyltransferase</fullName>
        <ecNumber evidence="6">2.4.2.26</ecNumber>
    </recommendedName>
    <alternativeName>
        <fullName evidence="18">Peptide O-xylosyltransferase</fullName>
    </alternativeName>
</protein>
<keyword evidence="9" id="KW-0812">Transmembrane</keyword>
<evidence type="ECO:0000256" key="14">
    <source>
        <dbReference type="ARBA" id="ARBA00023034"/>
    </source>
</evidence>
<gene>
    <name evidence="22" type="ORF">TrCOL_g11651</name>
</gene>
<comment type="caution">
    <text evidence="22">The sequence shown here is derived from an EMBL/GenBank/DDBJ whole genome shotgun (WGS) entry which is preliminary data.</text>
</comment>
<evidence type="ECO:0000256" key="11">
    <source>
        <dbReference type="ARBA" id="ARBA00022824"/>
    </source>
</evidence>
<evidence type="ECO:0000256" key="19">
    <source>
        <dbReference type="ARBA" id="ARBA00047847"/>
    </source>
</evidence>
<comment type="pathway">
    <text evidence="3">Glycan metabolism; chondroitin sulfate biosynthesis.</text>
</comment>
<evidence type="ECO:0000256" key="18">
    <source>
        <dbReference type="ARBA" id="ARBA00042865"/>
    </source>
</evidence>
<keyword evidence="16" id="KW-1015">Disulfide bond</keyword>
<dbReference type="Pfam" id="PF02485">
    <property type="entry name" value="Branch"/>
    <property type="match status" value="1"/>
</dbReference>
<evidence type="ECO:0000256" key="8">
    <source>
        <dbReference type="ARBA" id="ARBA00022679"/>
    </source>
</evidence>
<keyword evidence="21" id="KW-0732">Signal</keyword>
<evidence type="ECO:0000256" key="1">
    <source>
        <dbReference type="ARBA" id="ARBA00004323"/>
    </source>
</evidence>
<evidence type="ECO:0000256" key="13">
    <source>
        <dbReference type="ARBA" id="ARBA00022989"/>
    </source>
</evidence>
<evidence type="ECO:0000256" key="21">
    <source>
        <dbReference type="SAM" id="SignalP"/>
    </source>
</evidence>
<dbReference type="GO" id="GO:0005789">
    <property type="term" value="C:endoplasmic reticulum membrane"/>
    <property type="evidence" value="ECO:0007669"/>
    <property type="project" value="UniProtKB-SubCell"/>
</dbReference>
<dbReference type="GO" id="GO:0046872">
    <property type="term" value="F:metal ion binding"/>
    <property type="evidence" value="ECO:0007669"/>
    <property type="project" value="UniProtKB-KW"/>
</dbReference>
<keyword evidence="7" id="KW-0328">Glycosyltransferase</keyword>
<dbReference type="InterPro" id="IPR043538">
    <property type="entry name" value="XYLT"/>
</dbReference>
<evidence type="ECO:0000256" key="20">
    <source>
        <dbReference type="SAM" id="MobiDB-lite"/>
    </source>
</evidence>
<comment type="subcellular location">
    <subcellularLocation>
        <location evidence="2">Endoplasmic reticulum membrane</location>
        <topology evidence="2">Single-pass type II membrane protein</topology>
    </subcellularLocation>
    <subcellularLocation>
        <location evidence="1">Golgi apparatus membrane</location>
        <topology evidence="1">Single-pass type II membrane protein</topology>
    </subcellularLocation>
</comment>
<evidence type="ECO:0000256" key="4">
    <source>
        <dbReference type="ARBA" id="ARBA00005093"/>
    </source>
</evidence>
<evidence type="ECO:0000313" key="23">
    <source>
        <dbReference type="Proteomes" id="UP001165065"/>
    </source>
</evidence>
<evidence type="ECO:0000256" key="15">
    <source>
        <dbReference type="ARBA" id="ARBA00023136"/>
    </source>
</evidence>
<keyword evidence="14" id="KW-0333">Golgi apparatus</keyword>
<comment type="catalytic activity">
    <reaction evidence="19">
        <text>UDP-alpha-D-xylose + L-seryl-[protein] = 3-O-(beta-D-xylosyl)-L-seryl-[protein] + UDP + H(+)</text>
        <dbReference type="Rhea" id="RHEA:50192"/>
        <dbReference type="Rhea" id="RHEA-COMP:9863"/>
        <dbReference type="Rhea" id="RHEA-COMP:12567"/>
        <dbReference type="ChEBI" id="CHEBI:15378"/>
        <dbReference type="ChEBI" id="CHEBI:29999"/>
        <dbReference type="ChEBI" id="CHEBI:57632"/>
        <dbReference type="ChEBI" id="CHEBI:58223"/>
        <dbReference type="ChEBI" id="CHEBI:132085"/>
        <dbReference type="EC" id="2.4.2.26"/>
    </reaction>
</comment>
<dbReference type="Proteomes" id="UP001165065">
    <property type="component" value="Unassembled WGS sequence"/>
</dbReference>
<evidence type="ECO:0000256" key="9">
    <source>
        <dbReference type="ARBA" id="ARBA00022692"/>
    </source>
</evidence>
<sequence>MATTATSSLAVLLLFLLLLSPTFGFEWFGRKAEPGEDAQVNEIGSPPQPPPSIPPQAKTPKIDPVSTSKGQWKEGNQKNGGKMSPKDFRRGRIKETGQADLPMGQTVERKKSLEVVNASIFEGSAAEAAKNGLAAISSKLQSRLEGIFEDAKSAECRKLIAEAFSEYLGAIGRESSLPYQEHSFTTECPRRITNKNDNKHSNSNSTGFKLDDPKDLKLLYLIMTHEKPMQTVRLVSALEDLGHTFIIHVDAKAKSEDTQNFLKEHYAQHPLVHVLPDEYRVGVNWGGYSVVESTLNAIEYAFGIGRPGAPFDFHRVINIASTSYPLKSNKEIRETLNSFPLDVNLIEVRPNPNRPNPKNWHKFVECDDKVHRIYRQAIPRDVPMFVGSQWFIISREFAEYMVDGTSAFVANYMEYAKSVVVADENFFATVFKNSPYCDKHENENLLHMQFDDWENNKKERHERDPAKCLMPDPDHCGRSPTTMTYDYLPVLELSKGLFARKFSEDVDVEILDILDRKRNSEDGRFAPKKFFPDGENVIIVKKDTVGGKPACLTRSVDGKEIIYTECFEGIQMDAGWESRVIPNSVQVPEHMKWSIGPCSTDGNLTFSPGRCLETGEGLFSKIGPTCSIMGASNSDHESMCLDVEGENSVPGGDFLMYMCTGRWNQYFSFGGSTTLDCSIHLNIPKHLVESKTRKGGGKQAKHLCVNAGNESGKVKTSNCVPGDEIGKDKKEQWMEQGNEWLIVRFEDGGRILRSGAGSEDGEL</sequence>
<evidence type="ECO:0000313" key="22">
    <source>
        <dbReference type="EMBL" id="GMI41456.1"/>
    </source>
</evidence>